<feature type="region of interest" description="Disordered" evidence="1">
    <location>
        <begin position="756"/>
        <end position="792"/>
    </location>
</feature>
<dbReference type="EMBL" id="NAJO01000030">
    <property type="protein sequence ID" value="OQO01578.1"/>
    <property type="molecule type" value="Genomic_DNA"/>
</dbReference>
<feature type="region of interest" description="Disordered" evidence="1">
    <location>
        <begin position="1453"/>
        <end position="1489"/>
    </location>
</feature>
<comment type="caution">
    <text evidence="2">The sequence shown here is derived from an EMBL/GenBank/DDBJ whole genome shotgun (WGS) entry which is preliminary data.</text>
</comment>
<evidence type="ECO:0000313" key="3">
    <source>
        <dbReference type="Proteomes" id="UP000192596"/>
    </source>
</evidence>
<proteinExistence type="predicted"/>
<feature type="compositionally biased region" description="Low complexity" evidence="1">
    <location>
        <begin position="79"/>
        <end position="93"/>
    </location>
</feature>
<feature type="compositionally biased region" description="Polar residues" evidence="1">
    <location>
        <begin position="612"/>
        <end position="622"/>
    </location>
</feature>
<dbReference type="InParanoid" id="A0A1V8SRC6"/>
<feature type="compositionally biased region" description="Low complexity" evidence="1">
    <location>
        <begin position="403"/>
        <end position="417"/>
    </location>
</feature>
<keyword evidence="3" id="KW-1185">Reference proteome</keyword>
<dbReference type="OrthoDB" id="3922633at2759"/>
<feature type="compositionally biased region" description="Polar residues" evidence="1">
    <location>
        <begin position="1458"/>
        <end position="1467"/>
    </location>
</feature>
<feature type="compositionally biased region" description="Acidic residues" evidence="1">
    <location>
        <begin position="1101"/>
        <end position="1110"/>
    </location>
</feature>
<reference evidence="3" key="1">
    <citation type="submission" date="2017-03" db="EMBL/GenBank/DDBJ databases">
        <title>Genomes of endolithic fungi from Antarctica.</title>
        <authorList>
            <person name="Coleine C."/>
            <person name="Masonjones S."/>
            <person name="Stajich J.E."/>
        </authorList>
    </citation>
    <scope>NUCLEOTIDE SEQUENCE [LARGE SCALE GENOMIC DNA]</scope>
    <source>
        <strain evidence="3">CCFEE 5527</strain>
    </source>
</reference>
<dbReference type="Proteomes" id="UP000192596">
    <property type="component" value="Unassembled WGS sequence"/>
</dbReference>
<feature type="compositionally biased region" description="Polar residues" evidence="1">
    <location>
        <begin position="774"/>
        <end position="792"/>
    </location>
</feature>
<sequence length="1641" mass="178777">MPYTDPVSSVSGRNSRASNVSTATGASRSHRPPPMGSAGDTLANAGVLSMLKTSTDTGDIGALSFNSSRLPRMPHRAGQSRQHPSRLSSSSRHPPGEPGNHNYAPSVQSRVSFNNREWDTGSNGRRGSMTSMQTMPTFMSDAQTSVMSGGRPLGLGPLPGNGKRDSRSYSLTNDPARQLPRLRSATSLKSQGHEPRQRYEGPPPPMPEIRGPFVYPTRLKRPGYRSPSPALSDTYAHGQSVHPAHVHHRRQPMPAGPAMPNLPPMARPPLQTYNSDYGPDYPVDHGYLHPPPPRGMSVSPVNYEQPAPLPAHYHYRQPAMPPAHAHSMHQHGQRGMPTLPPHSIYGPPRPMFAQPQYGIPQHPRRGPGPPPHVAPMAANMSHNAARMARQVPQRTATPMHDLSPPSSDPPSSGTAPSVSSPPTPRDTSTVQVVIDPAFIDPALTDLPESTSDPVMPTKYFEYADGLERVEDSEIEVHHPSVPPSGFVQRVRAMLESRAAAEAAARRDAEREHERIHVERLQIETYDFANADATRFTVIEEYQSPVELPASPIKLAELYAGPKSPVQSVRRLTRDLVKAELGPSTTEVQGSSRLDPVTPLKGQPSPARPCEQTPGSDTTTFEPSQVEEGTQQTHLPSLPPMIQHKGSVTESVGTCGTDAHSKASGMDYALHYSPPSETEGTATDLGETETESRDPFALQADTMTAQRQEARAALRSIHIDMPPEPVSPMLTGENVNRFSAVSPIHTETLGIDATIQQANDGDSPAGKNGLRPTADENQPQTPRTPRTYSKSVQLAQPNVSISETNSNRLSLPADLSMIGDSTINSTTDAMTDMAVRFSMPGTTITIGKPQIINISASSTPLKDEASTLKPALHTIDRPRRGGSVVTFEDEVAPLKLQKKAEQHRQSQSLGAIVPVTRSNGLHVASSFDEQQMDPDRNARDATADMRFSGINFIRNKYPSTHLPGLKEESLEDMSIHDHHRRSTDIAAGLQFQLPARIAAVKAMQERRQQEAEEKRKSRDRSSRPPEPGRPLGEIRDLPSLNFSRMDLIDKLNDALQVHPTKSLDIVRRRDFSGICCPSPQRPVSGENLWDRYASFFNKPEDFPAEVEDEEGSEKSEERADGDEQGGVESKRGSKALSEADPAGRPLSPQEHMLQVATQVNRLSIPSVNGLSERLSELLPSLRNLHLDSVLANDREVAHTIEDIHQLGHIPGPRPDTVLSTRTSAGFRTLAERAEEIVLHGTHDSIIPGRALALNKELPALPGSIPTNRVASPLSLNSKASYLSGSISAPSGLAKVLERPASAMVRTRTPLTEDEVQKLLPPEMNPIAKGSRRSLLVSSLSSRPWNLDENYPWSEGSLAIDLTAPDKVHHRETLASELARHRGTKSLDVTRTGNNLLDSTNSGIDIGSITTDLDPSASINTEQLTGVSTTHAHKNSKRSIFGSLKLKIGLARSSLDDTTKTVSTPTATRTIDEPTNHNPGDRYPTTALTPPLGFNLDEVRSYFSDDSAESHRGKNSHRKTPKGRRWTGLKSRNKHHHPTPGDPQRSQSLNATNDDATLQTQSYSAGSFNEHRLLGLGESSGVYALEGVGMGKTEFRIKRFGEKLRVLFAKGGELIRSLSVRSQRKKGPGGMDEWLEDSLYSGV</sequence>
<dbReference type="STRING" id="1507870.A0A1V8SRC6"/>
<feature type="region of interest" description="Disordered" evidence="1">
    <location>
        <begin position="54"/>
        <end position="210"/>
    </location>
</feature>
<feature type="region of interest" description="Disordered" evidence="1">
    <location>
        <begin position="579"/>
        <end position="622"/>
    </location>
</feature>
<feature type="region of interest" description="Disordered" evidence="1">
    <location>
        <begin position="1000"/>
        <end position="1036"/>
    </location>
</feature>
<accession>A0A1V8SRC6</accession>
<feature type="compositionally biased region" description="Basic and acidic residues" evidence="1">
    <location>
        <begin position="1002"/>
        <end position="1022"/>
    </location>
</feature>
<feature type="region of interest" description="Disordered" evidence="1">
    <location>
        <begin position="1099"/>
        <end position="1148"/>
    </location>
</feature>
<feature type="region of interest" description="Disordered" evidence="1">
    <location>
        <begin position="321"/>
        <end position="428"/>
    </location>
</feature>
<gene>
    <name evidence="2" type="ORF">B0A48_12614</name>
</gene>
<name>A0A1V8SRC6_9PEZI</name>
<protein>
    <submittedName>
        <fullName evidence="2">Uncharacterized protein</fullName>
    </submittedName>
</protein>
<feature type="region of interest" description="Disordered" evidence="1">
    <location>
        <begin position="1503"/>
        <end position="1548"/>
    </location>
</feature>
<feature type="compositionally biased region" description="Basic residues" evidence="1">
    <location>
        <begin position="1511"/>
        <end position="1536"/>
    </location>
</feature>
<evidence type="ECO:0000256" key="1">
    <source>
        <dbReference type="SAM" id="MobiDB-lite"/>
    </source>
</evidence>
<feature type="region of interest" description="Disordered" evidence="1">
    <location>
        <begin position="1"/>
        <end position="42"/>
    </location>
</feature>
<evidence type="ECO:0000313" key="2">
    <source>
        <dbReference type="EMBL" id="OQO01578.1"/>
    </source>
</evidence>
<feature type="compositionally biased region" description="Polar residues" evidence="1">
    <location>
        <begin position="1"/>
        <end position="27"/>
    </location>
</feature>
<organism evidence="2 3">
    <name type="scientific">Cryoendolithus antarcticus</name>
    <dbReference type="NCBI Taxonomy" id="1507870"/>
    <lineage>
        <taxon>Eukaryota</taxon>
        <taxon>Fungi</taxon>
        <taxon>Dikarya</taxon>
        <taxon>Ascomycota</taxon>
        <taxon>Pezizomycotina</taxon>
        <taxon>Dothideomycetes</taxon>
        <taxon>Dothideomycetidae</taxon>
        <taxon>Cladosporiales</taxon>
        <taxon>Cladosporiaceae</taxon>
        <taxon>Cryoendolithus</taxon>
    </lineage>
</organism>
<feature type="compositionally biased region" description="Polar residues" evidence="1">
    <location>
        <begin position="582"/>
        <end position="591"/>
    </location>
</feature>
<feature type="compositionally biased region" description="Polar residues" evidence="1">
    <location>
        <begin position="103"/>
        <end position="147"/>
    </location>
</feature>